<accession>A0A4Q7E5G8</accession>
<dbReference type="AlphaFoldDB" id="A0A4Q7E5G8"/>
<reference evidence="2 3" key="1">
    <citation type="submission" date="2018-01" db="EMBL/GenBank/DDBJ databases">
        <title>Co-occurrence of chitin degradation, pigmentation and bioactivity in marine Pseudoalteromonas.</title>
        <authorList>
            <person name="Paulsen S."/>
            <person name="Gram L."/>
            <person name="Machado H."/>
        </authorList>
    </citation>
    <scope>NUCLEOTIDE SEQUENCE [LARGE SCALE GENOMIC DNA]</scope>
    <source>
        <strain evidence="2 3">S1946</strain>
    </source>
</reference>
<dbReference type="PROSITE" id="PS50943">
    <property type="entry name" value="HTH_CROC1"/>
    <property type="match status" value="1"/>
</dbReference>
<dbReference type="Proteomes" id="UP000292345">
    <property type="component" value="Unassembled WGS sequence"/>
</dbReference>
<gene>
    <name evidence="2" type="ORF">C3B51_16195</name>
</gene>
<dbReference type="InterPro" id="IPR010982">
    <property type="entry name" value="Lambda_DNA-bd_dom_sf"/>
</dbReference>
<evidence type="ECO:0000259" key="1">
    <source>
        <dbReference type="PROSITE" id="PS50943"/>
    </source>
</evidence>
<dbReference type="SMART" id="SM00530">
    <property type="entry name" value="HTH_XRE"/>
    <property type="match status" value="1"/>
</dbReference>
<protein>
    <recommendedName>
        <fullName evidence="1">HTH cro/C1-type domain-containing protein</fullName>
    </recommendedName>
</protein>
<comment type="caution">
    <text evidence="2">The sequence shown here is derived from an EMBL/GenBank/DDBJ whole genome shotgun (WGS) entry which is preliminary data.</text>
</comment>
<dbReference type="GO" id="GO:0003677">
    <property type="term" value="F:DNA binding"/>
    <property type="evidence" value="ECO:0007669"/>
    <property type="project" value="InterPro"/>
</dbReference>
<dbReference type="CDD" id="cd00093">
    <property type="entry name" value="HTH_XRE"/>
    <property type="match status" value="1"/>
</dbReference>
<evidence type="ECO:0000313" key="2">
    <source>
        <dbReference type="EMBL" id="RZM77588.1"/>
    </source>
</evidence>
<proteinExistence type="predicted"/>
<dbReference type="Gene3D" id="1.10.260.40">
    <property type="entry name" value="lambda repressor-like DNA-binding domains"/>
    <property type="match status" value="1"/>
</dbReference>
<evidence type="ECO:0000313" key="3">
    <source>
        <dbReference type="Proteomes" id="UP000292345"/>
    </source>
</evidence>
<feature type="domain" description="HTH cro/C1-type" evidence="1">
    <location>
        <begin position="21"/>
        <end position="77"/>
    </location>
</feature>
<name>A0A4Q7E5G8_9GAMM</name>
<dbReference type="SUPFAM" id="SSF47413">
    <property type="entry name" value="lambda repressor-like DNA-binding domains"/>
    <property type="match status" value="1"/>
</dbReference>
<dbReference type="Pfam" id="PF01381">
    <property type="entry name" value="HTH_3"/>
    <property type="match status" value="1"/>
</dbReference>
<dbReference type="RefSeq" id="WP_130245730.1">
    <property type="nucleotide sequence ID" value="NZ_PPUZ01000043.1"/>
</dbReference>
<organism evidence="2 3">
    <name type="scientific">Pseudoalteromonas rubra</name>
    <dbReference type="NCBI Taxonomy" id="43658"/>
    <lineage>
        <taxon>Bacteria</taxon>
        <taxon>Pseudomonadati</taxon>
        <taxon>Pseudomonadota</taxon>
        <taxon>Gammaproteobacteria</taxon>
        <taxon>Alteromonadales</taxon>
        <taxon>Pseudoalteromonadaceae</taxon>
        <taxon>Pseudoalteromonas</taxon>
    </lineage>
</organism>
<sequence>MESSKRGRLLGRIIEDFQRSIRPMRQERKMSQKELAKKMADPVDQSTISNWESCKTPMTLEQALDVLMIFGKNWDTFFSVLSSKAQEKNTKITHCTIEDKCSDEKGKVE</sequence>
<dbReference type="EMBL" id="PPUZ01000043">
    <property type="protein sequence ID" value="RZM77588.1"/>
    <property type="molecule type" value="Genomic_DNA"/>
</dbReference>
<dbReference type="InterPro" id="IPR001387">
    <property type="entry name" value="Cro/C1-type_HTH"/>
</dbReference>